<name>A0A0Q3WYF2_9BACI</name>
<dbReference type="InterPro" id="IPR058247">
    <property type="entry name" value="DUF1453"/>
</dbReference>
<proteinExistence type="predicted"/>
<organism evidence="2 3">
    <name type="scientific">Heyndrickxia shackletonii</name>
    <dbReference type="NCBI Taxonomy" id="157838"/>
    <lineage>
        <taxon>Bacteria</taxon>
        <taxon>Bacillati</taxon>
        <taxon>Bacillota</taxon>
        <taxon>Bacilli</taxon>
        <taxon>Bacillales</taxon>
        <taxon>Bacillaceae</taxon>
        <taxon>Heyndrickxia</taxon>
    </lineage>
</organism>
<dbReference type="Proteomes" id="UP000051888">
    <property type="component" value="Unassembled WGS sequence"/>
</dbReference>
<evidence type="ECO:0008006" key="4">
    <source>
        <dbReference type="Google" id="ProtNLM"/>
    </source>
</evidence>
<dbReference type="PANTHER" id="PTHR39164">
    <property type="entry name" value="PROTEIN CCDC"/>
    <property type="match status" value="1"/>
</dbReference>
<feature type="transmembrane region" description="Helical" evidence="1">
    <location>
        <begin position="35"/>
        <end position="51"/>
    </location>
</feature>
<feature type="transmembrane region" description="Helical" evidence="1">
    <location>
        <begin position="120"/>
        <end position="138"/>
    </location>
</feature>
<feature type="transmembrane region" description="Helical" evidence="1">
    <location>
        <begin position="57"/>
        <end position="76"/>
    </location>
</feature>
<keyword evidence="1" id="KW-0812">Transmembrane</keyword>
<dbReference type="PATRIC" id="fig|157838.3.peg.3088"/>
<accession>A0A0Q3WYF2</accession>
<dbReference type="EMBL" id="LJJC01000004">
    <property type="protein sequence ID" value="KQL54485.1"/>
    <property type="molecule type" value="Genomic_DNA"/>
</dbReference>
<keyword evidence="1" id="KW-0472">Membrane</keyword>
<dbReference type="RefSeq" id="WP_055740255.1">
    <property type="nucleotide sequence ID" value="NZ_JAAIWL010000008.1"/>
</dbReference>
<keyword evidence="1" id="KW-1133">Transmembrane helix</keyword>
<dbReference type="AlphaFoldDB" id="A0A0Q3WYF2"/>
<gene>
    <name evidence="2" type="ORF">AN964_13910</name>
</gene>
<dbReference type="PIRSF" id="PIRSF021441">
    <property type="entry name" value="DUF1453"/>
    <property type="match status" value="1"/>
</dbReference>
<dbReference type="PANTHER" id="PTHR39164:SF1">
    <property type="entry name" value="PROTEIN CCDC"/>
    <property type="match status" value="1"/>
</dbReference>
<dbReference type="STRING" id="157838.AN964_13910"/>
<protein>
    <recommendedName>
        <fullName evidence="4">Cytochrome c biogenesis protein CcdC</fullName>
    </recommendedName>
</protein>
<evidence type="ECO:0000313" key="3">
    <source>
        <dbReference type="Proteomes" id="UP000051888"/>
    </source>
</evidence>
<keyword evidence="3" id="KW-1185">Reference proteome</keyword>
<reference evidence="2 3" key="1">
    <citation type="submission" date="2015-09" db="EMBL/GenBank/DDBJ databases">
        <title>Genome sequencing project for genomic taxonomy and phylogenomics of Bacillus-like bacteria.</title>
        <authorList>
            <person name="Liu B."/>
            <person name="Wang J."/>
            <person name="Zhu Y."/>
            <person name="Liu G."/>
            <person name="Chen Q."/>
            <person name="Chen Z."/>
            <person name="Lan J."/>
            <person name="Che J."/>
            <person name="Ge C."/>
            <person name="Shi H."/>
            <person name="Pan Z."/>
            <person name="Liu X."/>
        </authorList>
    </citation>
    <scope>NUCLEOTIDE SEQUENCE [LARGE SCALE GENOMIC DNA]</scope>
    <source>
        <strain evidence="2 3">LMG 18435</strain>
    </source>
</reference>
<dbReference type="OrthoDB" id="120091at2"/>
<feature type="transmembrane region" description="Helical" evidence="1">
    <location>
        <begin position="96"/>
        <end position="114"/>
    </location>
</feature>
<feature type="transmembrane region" description="Helical" evidence="1">
    <location>
        <begin position="6"/>
        <end position="23"/>
    </location>
</feature>
<comment type="caution">
    <text evidence="2">The sequence shown here is derived from an EMBL/GenBank/DDBJ whole genome shotgun (WGS) entry which is preliminary data.</text>
</comment>
<dbReference type="InterPro" id="IPR031306">
    <property type="entry name" value="CcdC"/>
</dbReference>
<evidence type="ECO:0000256" key="1">
    <source>
        <dbReference type="SAM" id="Phobius"/>
    </source>
</evidence>
<sequence>MTEIIVSSIIALCMGAMVIFIRLKASNKPVSVKKIILPPFFMSTGFLMYIVPTFRLTLGEVLESIVVGMVFSTLLIKTSRFEVRDNDIYLKRSKAFPFILIGLLVIRLVMKLVLSSEIDVGQLSGMFFLLAFSMILPWRIAMYLQYRKLANGMDENIQTKGI</sequence>
<dbReference type="Pfam" id="PF07301">
    <property type="entry name" value="DUF1453"/>
    <property type="match status" value="1"/>
</dbReference>
<evidence type="ECO:0000313" key="2">
    <source>
        <dbReference type="EMBL" id="KQL54485.1"/>
    </source>
</evidence>